<proteinExistence type="predicted"/>
<sequence length="90" mass="9703">MVYISNGRVLDNRSSWSISSITELFWGVVEFVILYIQSIINPHVVRRGTSSSAFSGYDDGRGPPGFPRRRMGQIKHLGGGPAPPPMGGGG</sequence>
<accession>A0ACB8EIK6</accession>
<evidence type="ECO:0000313" key="2">
    <source>
        <dbReference type="Proteomes" id="UP000827872"/>
    </source>
</evidence>
<gene>
    <name evidence="1" type="ORF">K3G42_018621</name>
</gene>
<dbReference type="EMBL" id="CM037616">
    <property type="protein sequence ID" value="KAH7992036.1"/>
    <property type="molecule type" value="Genomic_DNA"/>
</dbReference>
<comment type="caution">
    <text evidence="1">The sequence shown here is derived from an EMBL/GenBank/DDBJ whole genome shotgun (WGS) entry which is preliminary data.</text>
</comment>
<protein>
    <submittedName>
        <fullName evidence="1">Uncharacterized protein</fullName>
    </submittedName>
</protein>
<name>A0ACB8EIK6_9SAUR</name>
<keyword evidence="2" id="KW-1185">Reference proteome</keyword>
<reference evidence="1" key="1">
    <citation type="submission" date="2021-08" db="EMBL/GenBank/DDBJ databases">
        <title>The first chromosome-level gecko genome reveals the dynamic sex chromosomes of Neotropical dwarf geckos (Sphaerodactylidae: Sphaerodactylus).</title>
        <authorList>
            <person name="Pinto B.J."/>
            <person name="Keating S.E."/>
            <person name="Gamble T."/>
        </authorList>
    </citation>
    <scope>NUCLEOTIDE SEQUENCE</scope>
    <source>
        <strain evidence="1">TG3544</strain>
    </source>
</reference>
<organism evidence="1 2">
    <name type="scientific">Sphaerodactylus townsendi</name>
    <dbReference type="NCBI Taxonomy" id="933632"/>
    <lineage>
        <taxon>Eukaryota</taxon>
        <taxon>Metazoa</taxon>
        <taxon>Chordata</taxon>
        <taxon>Craniata</taxon>
        <taxon>Vertebrata</taxon>
        <taxon>Euteleostomi</taxon>
        <taxon>Lepidosauria</taxon>
        <taxon>Squamata</taxon>
        <taxon>Bifurcata</taxon>
        <taxon>Gekkota</taxon>
        <taxon>Sphaerodactylidae</taxon>
        <taxon>Sphaerodactylus</taxon>
    </lineage>
</organism>
<dbReference type="Proteomes" id="UP000827872">
    <property type="component" value="Linkage Group LG03"/>
</dbReference>
<evidence type="ECO:0000313" key="1">
    <source>
        <dbReference type="EMBL" id="KAH7992036.1"/>
    </source>
</evidence>